<proteinExistence type="predicted"/>
<dbReference type="EMBL" id="WMIG01000002">
    <property type="protein sequence ID" value="MTH58999.1"/>
    <property type="molecule type" value="Genomic_DNA"/>
</dbReference>
<dbReference type="AlphaFoldDB" id="A0A844HIZ6"/>
<name>A0A844HIZ6_9RHOB</name>
<reference evidence="1 2" key="1">
    <citation type="submission" date="2019-11" db="EMBL/GenBank/DDBJ databases">
        <authorList>
            <person name="Dong K."/>
        </authorList>
    </citation>
    <scope>NUCLEOTIDE SEQUENCE [LARGE SCALE GENOMIC DNA]</scope>
    <source>
        <strain evidence="1 2">NBRC 112902</strain>
    </source>
</reference>
<dbReference type="OrthoDB" id="7068969at2"/>
<accession>A0A844HIZ6</accession>
<dbReference type="RefSeq" id="WP_155038926.1">
    <property type="nucleotide sequence ID" value="NZ_WMIG01000002.1"/>
</dbReference>
<evidence type="ECO:0000313" key="1">
    <source>
        <dbReference type="EMBL" id="MTH58999.1"/>
    </source>
</evidence>
<evidence type="ECO:0008006" key="3">
    <source>
        <dbReference type="Google" id="ProtNLM"/>
    </source>
</evidence>
<evidence type="ECO:0000313" key="2">
    <source>
        <dbReference type="Proteomes" id="UP000449846"/>
    </source>
</evidence>
<comment type="caution">
    <text evidence="1">The sequence shown here is derived from an EMBL/GenBank/DDBJ whole genome shotgun (WGS) entry which is preliminary data.</text>
</comment>
<organism evidence="1 2">
    <name type="scientific">Paracoccus litorisediminis</name>
    <dbReference type="NCBI Taxonomy" id="2006130"/>
    <lineage>
        <taxon>Bacteria</taxon>
        <taxon>Pseudomonadati</taxon>
        <taxon>Pseudomonadota</taxon>
        <taxon>Alphaproteobacteria</taxon>
        <taxon>Rhodobacterales</taxon>
        <taxon>Paracoccaceae</taxon>
        <taxon>Paracoccus</taxon>
    </lineage>
</organism>
<dbReference type="InterPro" id="IPR009061">
    <property type="entry name" value="DNA-bd_dom_put_sf"/>
</dbReference>
<gene>
    <name evidence="1" type="ORF">GL300_07215</name>
</gene>
<dbReference type="Proteomes" id="UP000449846">
    <property type="component" value="Unassembled WGS sequence"/>
</dbReference>
<keyword evidence="2" id="KW-1185">Reference proteome</keyword>
<sequence length="127" mass="13635">MTKISPKERLVGELSVIIAALENLKRRTSGVVLALGGDMTDDGGTALIVAQLRATCVERNHPLTGDGWTTERAAAALIGVAPSTLRGWRDHGDGVAWRKLHNGMVQYSLVSLAEYLADLPQNTAETR</sequence>
<protein>
    <recommendedName>
        <fullName evidence="3">Helix-turn-helix domain-containing protein</fullName>
    </recommendedName>
</protein>
<dbReference type="SUPFAM" id="SSF46955">
    <property type="entry name" value="Putative DNA-binding domain"/>
    <property type="match status" value="1"/>
</dbReference>